<gene>
    <name evidence="1" type="ORF">F383_25276</name>
</gene>
<reference evidence="2" key="1">
    <citation type="submission" date="2014-09" db="EMBL/GenBank/DDBJ databases">
        <authorList>
            <person name="Mudge J."/>
            <person name="Ramaraj T."/>
            <person name="Lindquist I.E."/>
            <person name="Bharti A.K."/>
            <person name="Sundararajan A."/>
            <person name="Cameron C.T."/>
            <person name="Woodward J.E."/>
            <person name="May G.D."/>
            <person name="Brubaker C."/>
            <person name="Broadhvest J."/>
            <person name="Wilkins T.A."/>
        </authorList>
    </citation>
    <scope>NUCLEOTIDE SEQUENCE</scope>
    <source>
        <strain evidence="2">cv. AKA8401</strain>
    </source>
</reference>
<accession>A0A0B0NX68</accession>
<organism evidence="1 2">
    <name type="scientific">Gossypium arboreum</name>
    <name type="common">Tree cotton</name>
    <name type="synonym">Gossypium nanking</name>
    <dbReference type="NCBI Taxonomy" id="29729"/>
    <lineage>
        <taxon>Eukaryota</taxon>
        <taxon>Viridiplantae</taxon>
        <taxon>Streptophyta</taxon>
        <taxon>Embryophyta</taxon>
        <taxon>Tracheophyta</taxon>
        <taxon>Spermatophyta</taxon>
        <taxon>Magnoliopsida</taxon>
        <taxon>eudicotyledons</taxon>
        <taxon>Gunneridae</taxon>
        <taxon>Pentapetalae</taxon>
        <taxon>rosids</taxon>
        <taxon>malvids</taxon>
        <taxon>Malvales</taxon>
        <taxon>Malvaceae</taxon>
        <taxon>Malvoideae</taxon>
        <taxon>Gossypium</taxon>
    </lineage>
</organism>
<dbReference type="EMBL" id="KN412181">
    <property type="protein sequence ID" value="KHG19098.1"/>
    <property type="molecule type" value="Genomic_DNA"/>
</dbReference>
<protein>
    <submittedName>
        <fullName evidence="1">Uncharacterized protein</fullName>
    </submittedName>
</protein>
<evidence type="ECO:0000313" key="2">
    <source>
        <dbReference type="Proteomes" id="UP000032142"/>
    </source>
</evidence>
<evidence type="ECO:0000313" key="1">
    <source>
        <dbReference type="EMBL" id="KHG19098.1"/>
    </source>
</evidence>
<dbReference type="AlphaFoldDB" id="A0A0B0NX68"/>
<proteinExistence type="predicted"/>
<dbReference type="Proteomes" id="UP000032142">
    <property type="component" value="Unassembled WGS sequence"/>
</dbReference>
<name>A0A0B0NX68_GOSAR</name>
<keyword evidence="2" id="KW-1185">Reference proteome</keyword>
<sequence>MTHSPMWPACVGLHGYVAHTIQISLGHNLTRLWAHTPVWPTRPKLSSPCLAHGLASPYTVVSCALVTRARPSSSITRQCSVTRPTTRATTRLCGVDRLFFGFF</sequence>